<dbReference type="SUPFAM" id="SSF144083">
    <property type="entry name" value="Magnesium transport protein CorA, transmembrane region"/>
    <property type="match status" value="1"/>
</dbReference>
<name>A0A1I4H2U7_9FIRM</name>
<dbReference type="Pfam" id="PF01544">
    <property type="entry name" value="CorA"/>
    <property type="match status" value="1"/>
</dbReference>
<protein>
    <submittedName>
        <fullName evidence="7">Magnesium transporter</fullName>
    </submittedName>
</protein>
<evidence type="ECO:0000256" key="5">
    <source>
        <dbReference type="ARBA" id="ARBA00023136"/>
    </source>
</evidence>
<comment type="similarity">
    <text evidence="2">Belongs to the CorA metal ion transporter (MIT) (TC 1.A.35) family.</text>
</comment>
<dbReference type="InterPro" id="IPR045863">
    <property type="entry name" value="CorA_TM1_TM2"/>
</dbReference>
<dbReference type="InterPro" id="IPR047199">
    <property type="entry name" value="CorA-like"/>
</dbReference>
<dbReference type="PANTHER" id="PTHR47891:SF2">
    <property type="entry name" value="MAGNESIUM AND COBALT TRANSPORTER"/>
    <property type="match status" value="1"/>
</dbReference>
<dbReference type="GO" id="GO:0016020">
    <property type="term" value="C:membrane"/>
    <property type="evidence" value="ECO:0007669"/>
    <property type="project" value="UniProtKB-SubCell"/>
</dbReference>
<gene>
    <name evidence="7" type="ORF">SAMN04490355_1002159</name>
</gene>
<proteinExistence type="inferred from homology"/>
<dbReference type="SUPFAM" id="SSF143865">
    <property type="entry name" value="CorA soluble domain-like"/>
    <property type="match status" value="1"/>
</dbReference>
<dbReference type="OrthoDB" id="9803416at2"/>
<sequence>MLTTYRTLQDKLQEVPWDPSEKGVWIKLIDPTAEEILQLSAAAQIPEYFFRFAIDEDDCPRIILGQNCILAIIHVPLSLGEDRYETSPLSIILTPYTTITISDTLVQVLPDYNERSRFLFDTARRTQFFFQILYHADTVFLKYIRQIRRRTDEIELHLRKSTTNEEVFQLLDLEKGLTYFTAALRGNVIVAETILRMRSDPQMRHLLQMHEEDEDVLESVIIENKRALELVQTYSEILSSMMDAFSSVINNNLNHIMKFLASATILISIPTMISSFWSMTLPVPGNDTAIGFWLVLLLALTTSCCAGLYLRKKGIL</sequence>
<feature type="transmembrane region" description="Helical" evidence="6">
    <location>
        <begin position="259"/>
        <end position="278"/>
    </location>
</feature>
<keyword evidence="8" id="KW-1185">Reference proteome</keyword>
<keyword evidence="5 6" id="KW-0472">Membrane</keyword>
<evidence type="ECO:0000256" key="2">
    <source>
        <dbReference type="ARBA" id="ARBA00009765"/>
    </source>
</evidence>
<accession>A0A1I4H2U7</accession>
<evidence type="ECO:0000313" key="8">
    <source>
        <dbReference type="Proteomes" id="UP000199520"/>
    </source>
</evidence>
<dbReference type="InterPro" id="IPR002523">
    <property type="entry name" value="MgTranspt_CorA/ZnTranspt_ZntB"/>
</dbReference>
<keyword evidence="3 6" id="KW-0812">Transmembrane</keyword>
<dbReference type="Proteomes" id="UP000199520">
    <property type="component" value="Unassembled WGS sequence"/>
</dbReference>
<keyword evidence="4 6" id="KW-1133">Transmembrane helix</keyword>
<dbReference type="CDD" id="cd12827">
    <property type="entry name" value="EcCorA_ZntB-like_u2"/>
    <property type="match status" value="1"/>
</dbReference>
<dbReference type="GO" id="GO:0046873">
    <property type="term" value="F:metal ion transmembrane transporter activity"/>
    <property type="evidence" value="ECO:0007669"/>
    <property type="project" value="InterPro"/>
</dbReference>
<comment type="subcellular location">
    <subcellularLocation>
        <location evidence="1">Membrane</location>
        <topology evidence="1">Multi-pass membrane protein</topology>
    </subcellularLocation>
</comment>
<dbReference type="InterPro" id="IPR045861">
    <property type="entry name" value="CorA_cytoplasmic_dom"/>
</dbReference>
<evidence type="ECO:0000256" key="6">
    <source>
        <dbReference type="SAM" id="Phobius"/>
    </source>
</evidence>
<dbReference type="EMBL" id="FOTS01000002">
    <property type="protein sequence ID" value="SFL36642.1"/>
    <property type="molecule type" value="Genomic_DNA"/>
</dbReference>
<evidence type="ECO:0000256" key="3">
    <source>
        <dbReference type="ARBA" id="ARBA00022692"/>
    </source>
</evidence>
<reference evidence="8" key="1">
    <citation type="submission" date="2016-10" db="EMBL/GenBank/DDBJ databases">
        <authorList>
            <person name="Varghese N."/>
            <person name="Submissions S."/>
        </authorList>
    </citation>
    <scope>NUCLEOTIDE SEQUENCE [LARGE SCALE GENOMIC DNA]</scope>
    <source>
        <strain evidence="8">DSM 13327</strain>
    </source>
</reference>
<feature type="transmembrane region" description="Helical" evidence="6">
    <location>
        <begin position="290"/>
        <end position="310"/>
    </location>
</feature>
<dbReference type="RefSeq" id="WP_090932349.1">
    <property type="nucleotide sequence ID" value="NZ_FOTS01000002.1"/>
</dbReference>
<dbReference type="AlphaFoldDB" id="A0A1I4H2U7"/>
<dbReference type="Gene3D" id="1.20.58.340">
    <property type="entry name" value="Magnesium transport protein CorA, transmembrane region"/>
    <property type="match status" value="2"/>
</dbReference>
<dbReference type="Gene3D" id="3.30.460.20">
    <property type="entry name" value="CorA soluble domain-like"/>
    <property type="match status" value="1"/>
</dbReference>
<evidence type="ECO:0000256" key="1">
    <source>
        <dbReference type="ARBA" id="ARBA00004141"/>
    </source>
</evidence>
<evidence type="ECO:0000256" key="4">
    <source>
        <dbReference type="ARBA" id="ARBA00022989"/>
    </source>
</evidence>
<dbReference type="PANTHER" id="PTHR47891">
    <property type="entry name" value="TRANSPORTER-RELATED"/>
    <property type="match status" value="1"/>
</dbReference>
<organism evidence="7 8">
    <name type="scientific">Pelosinus propionicus DSM 13327</name>
    <dbReference type="NCBI Taxonomy" id="1123291"/>
    <lineage>
        <taxon>Bacteria</taxon>
        <taxon>Bacillati</taxon>
        <taxon>Bacillota</taxon>
        <taxon>Negativicutes</taxon>
        <taxon>Selenomonadales</taxon>
        <taxon>Sporomusaceae</taxon>
        <taxon>Pelosinus</taxon>
    </lineage>
</organism>
<evidence type="ECO:0000313" key="7">
    <source>
        <dbReference type="EMBL" id="SFL36642.1"/>
    </source>
</evidence>
<dbReference type="STRING" id="1123291.SAMN04490355_1002159"/>